<evidence type="ECO:0000313" key="1">
    <source>
        <dbReference type="EMBL" id="CDK97842.1"/>
    </source>
</evidence>
<keyword evidence="2" id="KW-1185">Reference proteome</keyword>
<reference evidence="1 2" key="1">
    <citation type="journal article" date="2014" name="Genome Announc.">
        <title>Complete genome sequence of Magnetospirillum gryphiswaldense MSR-1.</title>
        <authorList>
            <person name="Wang X."/>
            <person name="Wang Q."/>
            <person name="Zhang W."/>
            <person name="Wang Y."/>
            <person name="Li L."/>
            <person name="Wen T."/>
            <person name="Zhang T."/>
            <person name="Zhang Y."/>
            <person name="Xu J."/>
            <person name="Hu J."/>
            <person name="Li S."/>
            <person name="Liu L."/>
            <person name="Liu J."/>
            <person name="Jiang W."/>
            <person name="Tian J."/>
            <person name="Li Y."/>
            <person name="Schuler D."/>
            <person name="Wang L."/>
            <person name="Li J."/>
        </authorList>
    </citation>
    <scope>NUCLEOTIDE SEQUENCE [LARGE SCALE GENOMIC DNA]</scope>
    <source>
        <strain evidence="2">DSM 6361 / JCM 21280 / NBRC 15271 / MSR-1</strain>
    </source>
</reference>
<accession>V6EXK1</accession>
<evidence type="ECO:0008006" key="3">
    <source>
        <dbReference type="Google" id="ProtNLM"/>
    </source>
</evidence>
<dbReference type="KEGG" id="mgy:MGMSRv2__0627"/>
<sequence length="61" mass="6997">MRGLTFTLFRIGGSLVRIEAGTSAPIRRYIKEHNRFSEPFVWTKPADRILAKLKRLPAPSE</sequence>
<dbReference type="Proteomes" id="UP000018922">
    <property type="component" value="Chromosome I"/>
</dbReference>
<protein>
    <recommendedName>
        <fullName evidence="3">Transposase</fullName>
    </recommendedName>
</protein>
<dbReference type="HOGENOM" id="CLU_2917147_0_0_5"/>
<proteinExistence type="predicted"/>
<name>V6EXK1_MAGGM</name>
<dbReference type="eggNOG" id="COG3335">
    <property type="taxonomic scope" value="Bacteria"/>
</dbReference>
<gene>
    <name evidence="1" type="ordered locus">MGMSRv2__0627</name>
</gene>
<evidence type="ECO:0000313" key="2">
    <source>
        <dbReference type="Proteomes" id="UP000018922"/>
    </source>
</evidence>
<organism evidence="1 2">
    <name type="scientific">Magnetospirillum gryphiswaldense (strain DSM 6361 / JCM 21280 / NBRC 15271 / MSR-1)</name>
    <dbReference type="NCBI Taxonomy" id="431944"/>
    <lineage>
        <taxon>Bacteria</taxon>
        <taxon>Pseudomonadati</taxon>
        <taxon>Pseudomonadota</taxon>
        <taxon>Alphaproteobacteria</taxon>
        <taxon>Rhodospirillales</taxon>
        <taxon>Rhodospirillaceae</taxon>
        <taxon>Magnetospirillum</taxon>
    </lineage>
</organism>
<dbReference type="AlphaFoldDB" id="V6EXK1"/>
<dbReference type="STRING" id="1430440.MGMSRv2__0627"/>
<dbReference type="EMBL" id="HG794546">
    <property type="protein sequence ID" value="CDK97842.1"/>
    <property type="molecule type" value="Genomic_DNA"/>
</dbReference>